<accession>A0ABU8VXN4</accession>
<dbReference type="InterPro" id="IPR024402">
    <property type="entry name" value="DUF2726"/>
</dbReference>
<dbReference type="RefSeq" id="WP_340363611.1">
    <property type="nucleotide sequence ID" value="NZ_JBBKZV010000005.1"/>
</dbReference>
<evidence type="ECO:0000313" key="4">
    <source>
        <dbReference type="Proteomes" id="UP001363010"/>
    </source>
</evidence>
<dbReference type="Proteomes" id="UP001363010">
    <property type="component" value="Unassembled WGS sequence"/>
</dbReference>
<name>A0ABU8VXN4_9BURK</name>
<dbReference type="EMBL" id="JBBKZV010000005">
    <property type="protein sequence ID" value="MEJ8822566.1"/>
    <property type="molecule type" value="Genomic_DNA"/>
</dbReference>
<proteinExistence type="predicted"/>
<gene>
    <name evidence="3" type="ORF">WKW80_11050</name>
</gene>
<evidence type="ECO:0000313" key="3">
    <source>
        <dbReference type="EMBL" id="MEJ8822566.1"/>
    </source>
</evidence>
<protein>
    <submittedName>
        <fullName evidence="3">DUF2726 domain-containing protein</fullName>
    </submittedName>
</protein>
<dbReference type="Pfam" id="PF10881">
    <property type="entry name" value="DUF2726"/>
    <property type="match status" value="1"/>
</dbReference>
<feature type="domain" description="DUF2726" evidence="2">
    <location>
        <begin position="41"/>
        <end position="136"/>
    </location>
</feature>
<feature type="region of interest" description="Disordered" evidence="1">
    <location>
        <begin position="141"/>
        <end position="182"/>
    </location>
</feature>
<evidence type="ECO:0000259" key="2">
    <source>
        <dbReference type="Pfam" id="PF10881"/>
    </source>
</evidence>
<organism evidence="3 4">
    <name type="scientific">Variovorax humicola</name>
    <dbReference type="NCBI Taxonomy" id="1769758"/>
    <lineage>
        <taxon>Bacteria</taxon>
        <taxon>Pseudomonadati</taxon>
        <taxon>Pseudomonadota</taxon>
        <taxon>Betaproteobacteria</taxon>
        <taxon>Burkholderiales</taxon>
        <taxon>Comamonadaceae</taxon>
        <taxon>Variovorax</taxon>
    </lineage>
</organism>
<evidence type="ECO:0000256" key="1">
    <source>
        <dbReference type="SAM" id="MobiDB-lite"/>
    </source>
</evidence>
<comment type="caution">
    <text evidence="3">The sequence shown here is derived from an EMBL/GenBank/DDBJ whole genome shotgun (WGS) entry which is preliminary data.</text>
</comment>
<sequence length="182" mass="19963">MKGNGSLLIAMALGFLALVVIARLLPRRGGSNEVPRAAWPLTRNEQAMYFRLQGALPDLIVLSQVSFGALLSARSAAVRNTFDRKRADFVICEKSFKVVAIVELDDSSHDGKKARDEKRDALLQAAGYRVLRYRGIPNIDRVQSDFAPPPPPPTPDQEGRVRLDPTWSLEAKVPANSASELA</sequence>
<reference evidence="3 4" key="1">
    <citation type="submission" date="2024-03" db="EMBL/GenBank/DDBJ databases">
        <title>Novel species of the genus Variovorax.</title>
        <authorList>
            <person name="Liu Q."/>
            <person name="Xin Y.-H."/>
        </authorList>
    </citation>
    <scope>NUCLEOTIDE SEQUENCE [LARGE SCALE GENOMIC DNA]</scope>
    <source>
        <strain evidence="3 4">KACC 18501</strain>
    </source>
</reference>
<keyword evidence="4" id="KW-1185">Reference proteome</keyword>